<dbReference type="GO" id="GO:0016757">
    <property type="term" value="F:glycosyltransferase activity"/>
    <property type="evidence" value="ECO:0007669"/>
    <property type="project" value="UniProtKB-KW"/>
</dbReference>
<organism evidence="2 3">
    <name type="scientific">Flavobacterium cerinum</name>
    <dbReference type="NCBI Taxonomy" id="2502784"/>
    <lineage>
        <taxon>Bacteria</taxon>
        <taxon>Pseudomonadati</taxon>
        <taxon>Bacteroidota</taxon>
        <taxon>Flavobacteriia</taxon>
        <taxon>Flavobacteriales</taxon>
        <taxon>Flavobacteriaceae</taxon>
        <taxon>Flavobacterium</taxon>
    </lineage>
</organism>
<protein>
    <submittedName>
        <fullName evidence="2">Glycosyltransferase</fullName>
        <ecNumber evidence="2">2.4.-.-</ecNumber>
    </submittedName>
</protein>
<dbReference type="Proteomes" id="UP001059844">
    <property type="component" value="Chromosome"/>
</dbReference>
<keyword evidence="3" id="KW-1185">Reference proteome</keyword>
<keyword evidence="2" id="KW-0328">Glycosyltransferase</keyword>
<dbReference type="EC" id="2.4.-.-" evidence="2"/>
<dbReference type="EMBL" id="CP101751">
    <property type="protein sequence ID" value="UUC47019.1"/>
    <property type="molecule type" value="Genomic_DNA"/>
</dbReference>
<evidence type="ECO:0000313" key="3">
    <source>
        <dbReference type="Proteomes" id="UP001059844"/>
    </source>
</evidence>
<dbReference type="InterPro" id="IPR055259">
    <property type="entry name" value="YkvP/CgeB_Glyco_trans-like"/>
</dbReference>
<evidence type="ECO:0000259" key="1">
    <source>
        <dbReference type="Pfam" id="PF13524"/>
    </source>
</evidence>
<dbReference type="RefSeq" id="WP_256552654.1">
    <property type="nucleotide sequence ID" value="NZ_CP101751.1"/>
</dbReference>
<sequence>MKIAIIGSAKFDSLEFHIQDELLVQGHEAKIFDYESVFSGRMDMGLSLISTAYVDKKNRKLLKNILAFGPDFVIGVYRHIHPFVVKAIKQENIRIIHVNPDQLTTLQNQQLFVEPYDVYFTKDPYMVSFMKNKLNLNARLYSEAFNDRIHKRPIMDAMELEKEIDIDVLCFGNLYPYRNRMLHLLKEDGIKLTLFGNKAKYFDPFLETEYQNRGIYGEEKAKILNGAKIVFNNFHYAEIESVNNKFFEISGAGAFQICDYKPILKELLPVDPKLVSFESIDEAKKLMHFYLNKPEKRYELRDIILNHFKENYTYKQLIKTILE</sequence>
<dbReference type="SUPFAM" id="SSF53756">
    <property type="entry name" value="UDP-Glycosyltransferase/glycogen phosphorylase"/>
    <property type="match status" value="1"/>
</dbReference>
<accession>A0ABY5IW13</accession>
<reference evidence="2" key="1">
    <citation type="submission" date="2022-07" db="EMBL/GenBank/DDBJ databases">
        <title>Isolation, identification, and degradation of a PFOSA degrading strain from sewage treatment plant.</title>
        <authorList>
            <person name="Zhang L."/>
            <person name="Huo Y."/>
        </authorList>
    </citation>
    <scope>NUCLEOTIDE SEQUENCE</scope>
    <source>
        <strain evidence="2">C1</strain>
    </source>
</reference>
<keyword evidence="2" id="KW-0808">Transferase</keyword>
<dbReference type="Pfam" id="PF13524">
    <property type="entry name" value="Glyco_trans_1_2"/>
    <property type="match status" value="1"/>
</dbReference>
<name>A0ABY5IW13_9FLAO</name>
<gene>
    <name evidence="2" type="ORF">NOX80_07400</name>
</gene>
<feature type="domain" description="Spore protein YkvP/CgeB glycosyl transferase-like" evidence="1">
    <location>
        <begin position="178"/>
        <end position="323"/>
    </location>
</feature>
<proteinExistence type="predicted"/>
<evidence type="ECO:0000313" key="2">
    <source>
        <dbReference type="EMBL" id="UUC47019.1"/>
    </source>
</evidence>